<name>A0A7Z2VFN9_9BACL</name>
<dbReference type="Pfam" id="PF17853">
    <property type="entry name" value="GGDEF_2"/>
    <property type="match status" value="1"/>
</dbReference>
<evidence type="ECO:0000256" key="2">
    <source>
        <dbReference type="ARBA" id="ARBA00022490"/>
    </source>
</evidence>
<dbReference type="InterPro" id="IPR011006">
    <property type="entry name" value="CheY-like_superfamily"/>
</dbReference>
<feature type="domain" description="HTH araC/xylS-type" evidence="9">
    <location>
        <begin position="429"/>
        <end position="528"/>
    </location>
</feature>
<dbReference type="SMART" id="SM00342">
    <property type="entry name" value="HTH_ARAC"/>
    <property type="match status" value="1"/>
</dbReference>
<evidence type="ECO:0000256" key="4">
    <source>
        <dbReference type="ARBA" id="ARBA00023012"/>
    </source>
</evidence>
<keyword evidence="3 8" id="KW-0597">Phosphoprotein</keyword>
<proteinExistence type="predicted"/>
<reference evidence="11 12" key="1">
    <citation type="submission" date="2020-04" db="EMBL/GenBank/DDBJ databases">
        <title>Genome sequencing of novel species.</title>
        <authorList>
            <person name="Heo J."/>
            <person name="Kim S.-J."/>
            <person name="Kim J.-S."/>
            <person name="Hong S.-B."/>
            <person name="Kwon S.-W."/>
        </authorList>
    </citation>
    <scope>NUCLEOTIDE SEQUENCE [LARGE SCALE GENOMIC DNA]</scope>
    <source>
        <strain evidence="11 12">MFER-1</strain>
    </source>
</reference>
<dbReference type="InterPro" id="IPR020449">
    <property type="entry name" value="Tscrpt_reg_AraC-type_HTH"/>
</dbReference>
<dbReference type="CDD" id="cd17536">
    <property type="entry name" value="REC_YesN-like"/>
    <property type="match status" value="1"/>
</dbReference>
<dbReference type="InterPro" id="IPR041522">
    <property type="entry name" value="CdaR_GGDEF"/>
</dbReference>
<dbReference type="GO" id="GO:0003700">
    <property type="term" value="F:DNA-binding transcription factor activity"/>
    <property type="evidence" value="ECO:0007669"/>
    <property type="project" value="InterPro"/>
</dbReference>
<dbReference type="PROSITE" id="PS00041">
    <property type="entry name" value="HTH_ARAC_FAMILY_1"/>
    <property type="match status" value="1"/>
</dbReference>
<feature type="domain" description="Response regulatory" evidence="10">
    <location>
        <begin position="3"/>
        <end position="120"/>
    </location>
</feature>
<dbReference type="PROSITE" id="PS50110">
    <property type="entry name" value="RESPONSE_REGULATORY"/>
    <property type="match status" value="1"/>
</dbReference>
<evidence type="ECO:0000256" key="3">
    <source>
        <dbReference type="ARBA" id="ARBA00022553"/>
    </source>
</evidence>
<dbReference type="InterPro" id="IPR018060">
    <property type="entry name" value="HTH_AraC"/>
</dbReference>
<dbReference type="GO" id="GO:0005737">
    <property type="term" value="C:cytoplasm"/>
    <property type="evidence" value="ECO:0007669"/>
    <property type="project" value="UniProtKB-SubCell"/>
</dbReference>
<dbReference type="InterPro" id="IPR001789">
    <property type="entry name" value="Sig_transdc_resp-reg_receiver"/>
</dbReference>
<dbReference type="KEGG" id="cheb:HH215_02030"/>
<dbReference type="InterPro" id="IPR018062">
    <property type="entry name" value="HTH_AraC-typ_CS"/>
</dbReference>
<keyword evidence="2" id="KW-0963">Cytoplasm</keyword>
<keyword evidence="12" id="KW-1185">Reference proteome</keyword>
<comment type="subcellular location">
    <subcellularLocation>
        <location evidence="1">Cytoplasm</location>
    </subcellularLocation>
</comment>
<dbReference type="PROSITE" id="PS01124">
    <property type="entry name" value="HTH_ARAC_FAMILY_2"/>
    <property type="match status" value="1"/>
</dbReference>
<dbReference type="SMART" id="SM00448">
    <property type="entry name" value="REC"/>
    <property type="match status" value="1"/>
</dbReference>
<gene>
    <name evidence="11" type="ORF">HH215_02030</name>
</gene>
<dbReference type="PANTHER" id="PTHR42713">
    <property type="entry name" value="HISTIDINE KINASE-RELATED"/>
    <property type="match status" value="1"/>
</dbReference>
<evidence type="ECO:0000259" key="10">
    <source>
        <dbReference type="PROSITE" id="PS50110"/>
    </source>
</evidence>
<dbReference type="SUPFAM" id="SSF46689">
    <property type="entry name" value="Homeodomain-like"/>
    <property type="match status" value="2"/>
</dbReference>
<evidence type="ECO:0000313" key="11">
    <source>
        <dbReference type="EMBL" id="QJD82075.1"/>
    </source>
</evidence>
<accession>A0A7Z2VFN9</accession>
<evidence type="ECO:0000256" key="1">
    <source>
        <dbReference type="ARBA" id="ARBA00004496"/>
    </source>
</evidence>
<evidence type="ECO:0000259" key="9">
    <source>
        <dbReference type="PROSITE" id="PS01124"/>
    </source>
</evidence>
<dbReference type="Pfam" id="PF12833">
    <property type="entry name" value="HTH_18"/>
    <property type="match status" value="1"/>
</dbReference>
<dbReference type="PANTHER" id="PTHR42713:SF3">
    <property type="entry name" value="TRANSCRIPTIONAL REGULATORY PROTEIN HPTR"/>
    <property type="match status" value="1"/>
</dbReference>
<dbReference type="Gene3D" id="3.40.50.2300">
    <property type="match status" value="1"/>
</dbReference>
<keyword evidence="7" id="KW-0804">Transcription</keyword>
<dbReference type="InterPro" id="IPR051552">
    <property type="entry name" value="HptR"/>
</dbReference>
<keyword evidence="6" id="KW-0238">DNA-binding</keyword>
<dbReference type="Proteomes" id="UP000502248">
    <property type="component" value="Chromosome"/>
</dbReference>
<dbReference type="Pfam" id="PF00072">
    <property type="entry name" value="Response_reg"/>
    <property type="match status" value="1"/>
</dbReference>
<dbReference type="InterPro" id="IPR009057">
    <property type="entry name" value="Homeodomain-like_sf"/>
</dbReference>
<dbReference type="Gene3D" id="1.10.10.60">
    <property type="entry name" value="Homeodomain-like"/>
    <property type="match status" value="2"/>
</dbReference>
<dbReference type="RefSeq" id="WP_169278380.1">
    <property type="nucleotide sequence ID" value="NZ_CP051680.1"/>
</dbReference>
<evidence type="ECO:0000256" key="8">
    <source>
        <dbReference type="PROSITE-ProRule" id="PRU00169"/>
    </source>
</evidence>
<dbReference type="AlphaFoldDB" id="A0A7Z2VFN9"/>
<dbReference type="EMBL" id="CP051680">
    <property type="protein sequence ID" value="QJD82075.1"/>
    <property type="molecule type" value="Genomic_DNA"/>
</dbReference>
<keyword evidence="4" id="KW-0902">Two-component regulatory system</keyword>
<keyword evidence="5" id="KW-0805">Transcription regulation</keyword>
<dbReference type="GO" id="GO:0043565">
    <property type="term" value="F:sequence-specific DNA binding"/>
    <property type="evidence" value="ECO:0007669"/>
    <property type="project" value="InterPro"/>
</dbReference>
<dbReference type="GO" id="GO:0000160">
    <property type="term" value="P:phosphorelay signal transduction system"/>
    <property type="evidence" value="ECO:0007669"/>
    <property type="project" value="UniProtKB-KW"/>
</dbReference>
<evidence type="ECO:0000256" key="7">
    <source>
        <dbReference type="ARBA" id="ARBA00023163"/>
    </source>
</evidence>
<dbReference type="PRINTS" id="PR00032">
    <property type="entry name" value="HTHARAC"/>
</dbReference>
<evidence type="ECO:0000313" key="12">
    <source>
        <dbReference type="Proteomes" id="UP000502248"/>
    </source>
</evidence>
<protein>
    <submittedName>
        <fullName evidence="11">Response regulator</fullName>
    </submittedName>
</protein>
<evidence type="ECO:0000256" key="5">
    <source>
        <dbReference type="ARBA" id="ARBA00023015"/>
    </source>
</evidence>
<organism evidence="11 12">
    <name type="scientific">Cohnella herbarum</name>
    <dbReference type="NCBI Taxonomy" id="2728023"/>
    <lineage>
        <taxon>Bacteria</taxon>
        <taxon>Bacillati</taxon>
        <taxon>Bacillota</taxon>
        <taxon>Bacilli</taxon>
        <taxon>Bacillales</taxon>
        <taxon>Paenibacillaceae</taxon>
        <taxon>Cohnella</taxon>
    </lineage>
</organism>
<evidence type="ECO:0000256" key="6">
    <source>
        <dbReference type="ARBA" id="ARBA00023125"/>
    </source>
</evidence>
<sequence length="530" mass="61115">MIKVMIVDDEAIFRDFLKIVLPWEEYGFTICGEVRNGIEALKMMEEFRPDIALVDINMPFMDGLELSEKLKEVSPGVGIIIVTGHNEFEYARRAIKLGVEDYLLKPFTKEELLLTLLKLQSQIQETKDRQLTLKANEVMLKEGFLNSLIESEYLKNEEIRNRLADFGIANVSSCFQVACIEIDLMDSKWRNVSDRELWKFAVANILSETIHLNGNHMVFNGPEGRIICIYEPEEVDYGSSRVKEGYEQLCILIKKYLKFAITIGLGTLHSSYSGIRASYLEALHALRYKFVIGTDRVIGYDDSVEGVRGFASGFIPSQMNEELLIFLRMGDSDSVKNKIHTIFEGIREDRFSIDYVYTICMGLVSICLSCVSENGHPIEDCFGEEFYPYSDIMQQHSIEGVQRWIIDMYLRAIEYMKQHKQTKSGKIAETAKQLIDKQYMDSELKVETLAQQVYINPSYLRGVFKKNHGMTVTDYITQRRMQEARSLLLEGQYKLSDIAERVGFQDPAYFSRAFKKYYGTSPRDYENKRG</sequence>
<dbReference type="SUPFAM" id="SSF52172">
    <property type="entry name" value="CheY-like"/>
    <property type="match status" value="1"/>
</dbReference>
<feature type="modified residue" description="4-aspartylphosphate" evidence="8">
    <location>
        <position position="55"/>
    </location>
</feature>